<dbReference type="GO" id="GO:0016020">
    <property type="term" value="C:membrane"/>
    <property type="evidence" value="ECO:0007669"/>
    <property type="project" value="InterPro"/>
</dbReference>
<evidence type="ECO:0000313" key="4">
    <source>
        <dbReference type="Proteomes" id="UP000295497"/>
    </source>
</evidence>
<feature type="transmembrane region" description="Helical" evidence="1">
    <location>
        <begin position="135"/>
        <end position="154"/>
    </location>
</feature>
<evidence type="ECO:0000256" key="1">
    <source>
        <dbReference type="SAM" id="Phobius"/>
    </source>
</evidence>
<feature type="domain" description="EamA" evidence="2">
    <location>
        <begin position="168"/>
        <end position="292"/>
    </location>
</feature>
<dbReference type="AlphaFoldDB" id="A0A4V0NHA5"/>
<feature type="transmembrane region" description="Helical" evidence="1">
    <location>
        <begin position="199"/>
        <end position="221"/>
    </location>
</feature>
<name>A0A4V0NHA5_SORCE</name>
<feature type="transmembrane region" description="Helical" evidence="1">
    <location>
        <begin position="78"/>
        <end position="96"/>
    </location>
</feature>
<dbReference type="Proteomes" id="UP000295497">
    <property type="component" value="Chromosome"/>
</dbReference>
<feature type="transmembrane region" description="Helical" evidence="1">
    <location>
        <begin position="227"/>
        <end position="246"/>
    </location>
</feature>
<dbReference type="Pfam" id="PF00892">
    <property type="entry name" value="EamA"/>
    <property type="match status" value="1"/>
</dbReference>
<accession>A0A4V0NHA5</accession>
<feature type="transmembrane region" description="Helical" evidence="1">
    <location>
        <begin position="102"/>
        <end position="123"/>
    </location>
</feature>
<organism evidence="3 4">
    <name type="scientific">Sorangium cellulosum</name>
    <name type="common">Polyangium cellulosum</name>
    <dbReference type="NCBI Taxonomy" id="56"/>
    <lineage>
        <taxon>Bacteria</taxon>
        <taxon>Pseudomonadati</taxon>
        <taxon>Myxococcota</taxon>
        <taxon>Polyangia</taxon>
        <taxon>Polyangiales</taxon>
        <taxon>Polyangiaceae</taxon>
        <taxon>Sorangium</taxon>
    </lineage>
</organism>
<dbReference type="EMBL" id="CP012672">
    <property type="protein sequence ID" value="AUX35992.1"/>
    <property type="molecule type" value="Genomic_DNA"/>
</dbReference>
<keyword evidence="1" id="KW-1133">Transmembrane helix</keyword>
<keyword evidence="1" id="KW-0812">Transmembrane</keyword>
<feature type="transmembrane region" description="Helical" evidence="1">
    <location>
        <begin position="166"/>
        <end position="187"/>
    </location>
</feature>
<feature type="transmembrane region" description="Helical" evidence="1">
    <location>
        <begin position="258"/>
        <end position="275"/>
    </location>
</feature>
<reference evidence="3 4" key="1">
    <citation type="submission" date="2015-09" db="EMBL/GenBank/DDBJ databases">
        <title>Sorangium comparison.</title>
        <authorList>
            <person name="Zaburannyi N."/>
            <person name="Bunk B."/>
            <person name="Overmann J."/>
            <person name="Mueller R."/>
        </authorList>
    </citation>
    <scope>NUCLEOTIDE SEQUENCE [LARGE SCALE GENOMIC DNA]</scope>
    <source>
        <strain evidence="3 4">So ce836</strain>
    </source>
</reference>
<evidence type="ECO:0000313" key="3">
    <source>
        <dbReference type="EMBL" id="AUX35992.1"/>
    </source>
</evidence>
<dbReference type="InterPro" id="IPR000620">
    <property type="entry name" value="EamA_dom"/>
</dbReference>
<proteinExistence type="predicted"/>
<protein>
    <recommendedName>
        <fullName evidence="2">EamA domain-containing protein</fullName>
    </recommendedName>
</protein>
<keyword evidence="1" id="KW-0472">Membrane</keyword>
<gene>
    <name evidence="3" type="ORF">SOCE836_081960</name>
</gene>
<sequence length="334" mass="34857">MVSRRAPPIARGVTPLLLFAAFSAALDIYAGNRLQALSPILVAAISFTLVAALFLGGLIARRGAAAACLPLRTRRRDVAAINLSTAVSWLSMLVALKHLEPAVVNVVSLAIGPALTVLLGALLRRRGSVLVTEMVASLGICAFIALLVWGTFTGRSGVGHVGAGNAAIGVLLTLTCGLASTASVIYSKRLSDAGQSPESVLAIRFFLTIAVSWTMAGTSAMASLAEALLPATVITVIGVALPLYLIQLGIEHTEPITASLITSLSPLVAFLLQLLDRRLQPSVLTLAGVVGITSLVAAAAMARGRHGRRSQRENRCASRRRIEGGLFELSTDER</sequence>
<feature type="transmembrane region" description="Helical" evidence="1">
    <location>
        <begin position="12"/>
        <end position="30"/>
    </location>
</feature>
<feature type="transmembrane region" description="Helical" evidence="1">
    <location>
        <begin position="36"/>
        <end position="58"/>
    </location>
</feature>
<feature type="transmembrane region" description="Helical" evidence="1">
    <location>
        <begin position="281"/>
        <end position="302"/>
    </location>
</feature>
<evidence type="ECO:0000259" key="2">
    <source>
        <dbReference type="Pfam" id="PF00892"/>
    </source>
</evidence>